<keyword evidence="1" id="KW-0812">Transmembrane</keyword>
<protein>
    <submittedName>
        <fullName evidence="2">Uncharacterized protein</fullName>
    </submittedName>
</protein>
<dbReference type="AlphaFoldDB" id="A0A1X7IP08"/>
<feature type="transmembrane region" description="Helical" evidence="1">
    <location>
        <begin position="18"/>
        <end position="35"/>
    </location>
</feature>
<keyword evidence="1" id="KW-0472">Membrane</keyword>
<evidence type="ECO:0000313" key="2">
    <source>
        <dbReference type="EMBL" id="SMG16794.1"/>
    </source>
</evidence>
<keyword evidence="1" id="KW-1133">Transmembrane helix</keyword>
<gene>
    <name evidence="2" type="ORF">SAMN05661096_00884</name>
</gene>
<accession>A0A1X7IP08</accession>
<dbReference type="RefSeq" id="WP_085515847.1">
    <property type="nucleotide sequence ID" value="NZ_FXAW01000001.1"/>
</dbReference>
<keyword evidence="3" id="KW-1185">Reference proteome</keyword>
<proteinExistence type="predicted"/>
<organism evidence="2 3">
    <name type="scientific">Marivirga sericea</name>
    <dbReference type="NCBI Taxonomy" id="1028"/>
    <lineage>
        <taxon>Bacteria</taxon>
        <taxon>Pseudomonadati</taxon>
        <taxon>Bacteroidota</taxon>
        <taxon>Cytophagia</taxon>
        <taxon>Cytophagales</taxon>
        <taxon>Marivirgaceae</taxon>
        <taxon>Marivirga</taxon>
    </lineage>
</organism>
<evidence type="ECO:0000313" key="3">
    <source>
        <dbReference type="Proteomes" id="UP000193804"/>
    </source>
</evidence>
<dbReference type="OrthoDB" id="1434340at2"/>
<evidence type="ECO:0000256" key="1">
    <source>
        <dbReference type="SAM" id="Phobius"/>
    </source>
</evidence>
<name>A0A1X7IP08_9BACT</name>
<sequence length="214" mass="24965">MKKNNISFKSIFQKTAKYFFDFLVVFIGVFLAFWLNSRKEEQNKIDQQTQIYRAIYTDLKSFYGSGRVENPNGFIIFFTDCKNELDSLVAIKKVPPYVQFTGDYWQLEIINSLLMSGQLKDLDPDMLRALVQFNTAHQNFLGEIEGFNHDYVAYITQEYDKGLDNLYQPESNQLKETSKIPLTRLNTIIEFAESLVPAAKVVTIELNEEFQFEK</sequence>
<dbReference type="Proteomes" id="UP000193804">
    <property type="component" value="Unassembled WGS sequence"/>
</dbReference>
<dbReference type="EMBL" id="FXAW01000001">
    <property type="protein sequence ID" value="SMG16794.1"/>
    <property type="molecule type" value="Genomic_DNA"/>
</dbReference>
<reference evidence="3" key="1">
    <citation type="submission" date="2017-04" db="EMBL/GenBank/DDBJ databases">
        <authorList>
            <person name="Varghese N."/>
            <person name="Submissions S."/>
        </authorList>
    </citation>
    <scope>NUCLEOTIDE SEQUENCE [LARGE SCALE GENOMIC DNA]</scope>
    <source>
        <strain evidence="3">DSM 4125</strain>
    </source>
</reference>